<keyword evidence="3 5" id="KW-0378">Hydrolase</keyword>
<evidence type="ECO:0000256" key="4">
    <source>
        <dbReference type="ARBA" id="ARBA00022833"/>
    </source>
</evidence>
<dbReference type="GO" id="GO:0016811">
    <property type="term" value="F:hydrolase activity, acting on carbon-nitrogen (but not peptide) bonds, in linear amides"/>
    <property type="evidence" value="ECO:0007669"/>
    <property type="project" value="TreeGrafter"/>
</dbReference>
<evidence type="ECO:0000313" key="5">
    <source>
        <dbReference type="EMBL" id="VAX15457.1"/>
    </source>
</evidence>
<keyword evidence="2" id="KW-0479">Metal-binding</keyword>
<proteinExistence type="predicted"/>
<reference evidence="5" key="1">
    <citation type="submission" date="2018-06" db="EMBL/GenBank/DDBJ databases">
        <authorList>
            <person name="Zhirakovskaya E."/>
        </authorList>
    </citation>
    <scope>NUCLEOTIDE SEQUENCE</scope>
</reference>
<dbReference type="GO" id="GO:0009231">
    <property type="term" value="P:riboflavin biosynthetic process"/>
    <property type="evidence" value="ECO:0007669"/>
    <property type="project" value="TreeGrafter"/>
</dbReference>
<evidence type="ECO:0000256" key="3">
    <source>
        <dbReference type="ARBA" id="ARBA00022801"/>
    </source>
</evidence>
<dbReference type="EC" id="3.5.2.10" evidence="5"/>
<accession>A0A3B1CF90</accession>
<dbReference type="GO" id="GO:0047789">
    <property type="term" value="F:creatininase activity"/>
    <property type="evidence" value="ECO:0007669"/>
    <property type="project" value="UniProtKB-EC"/>
</dbReference>
<dbReference type="InterPro" id="IPR003785">
    <property type="entry name" value="Creatininase/forma_Hydrolase"/>
</dbReference>
<keyword evidence="4" id="KW-0862">Zinc</keyword>
<dbReference type="InterPro" id="IPR024087">
    <property type="entry name" value="Creatininase-like_sf"/>
</dbReference>
<dbReference type="PANTHER" id="PTHR35005">
    <property type="entry name" value="3-DEHYDRO-SCYLLO-INOSOSE HYDROLASE"/>
    <property type="match status" value="1"/>
</dbReference>
<evidence type="ECO:0000256" key="2">
    <source>
        <dbReference type="ARBA" id="ARBA00022723"/>
    </source>
</evidence>
<dbReference type="Gene3D" id="3.40.50.10310">
    <property type="entry name" value="Creatininase"/>
    <property type="match status" value="1"/>
</dbReference>
<dbReference type="EMBL" id="UOGD01000022">
    <property type="protein sequence ID" value="VAX15457.1"/>
    <property type="molecule type" value="Genomic_DNA"/>
</dbReference>
<dbReference type="GO" id="GO:0046872">
    <property type="term" value="F:metal ion binding"/>
    <property type="evidence" value="ECO:0007669"/>
    <property type="project" value="UniProtKB-KW"/>
</dbReference>
<dbReference type="PANTHER" id="PTHR35005:SF1">
    <property type="entry name" value="2-AMINO-5-FORMYLAMINO-6-RIBOSYLAMINOPYRIMIDIN-4(3H)-ONE 5'-MONOPHOSPHATE DEFORMYLASE"/>
    <property type="match status" value="1"/>
</dbReference>
<dbReference type="Pfam" id="PF02633">
    <property type="entry name" value="Creatininase"/>
    <property type="match status" value="1"/>
</dbReference>
<organism evidence="5">
    <name type="scientific">hydrothermal vent metagenome</name>
    <dbReference type="NCBI Taxonomy" id="652676"/>
    <lineage>
        <taxon>unclassified sequences</taxon>
        <taxon>metagenomes</taxon>
        <taxon>ecological metagenomes</taxon>
    </lineage>
</organism>
<sequence length="256" mass="29237">MKHFFLTETNWKTVQNMEYELAILPWGATEPHNYHLPYGTDYFQSKTISELSAEKAWEKGAKVMVLPTIPLGVQNPGQIELPFCLHTRPTTQKMILEDILTSLNLQGIKKLLIVNGHGGNDFKAMIRELVPQFPSMFIGVTDWYKILENEKYFDEVGDHAGEMETSIMQHLFPELVLPLEEAGEGKANKFSIEALNNREVWTPRNWERISKDTGIGNPKKATAEKGKRFIEDVTAKLTEVMVDISNTEIEELYVSH</sequence>
<dbReference type="SUPFAM" id="SSF102215">
    <property type="entry name" value="Creatininase"/>
    <property type="match status" value="1"/>
</dbReference>
<dbReference type="AlphaFoldDB" id="A0A3B1CF90"/>
<gene>
    <name evidence="5" type="ORF">MNBD_IGNAVI01-427</name>
</gene>
<comment type="cofactor">
    <cofactor evidence="1">
        <name>Zn(2+)</name>
        <dbReference type="ChEBI" id="CHEBI:29105"/>
    </cofactor>
</comment>
<evidence type="ECO:0000256" key="1">
    <source>
        <dbReference type="ARBA" id="ARBA00001947"/>
    </source>
</evidence>
<name>A0A3B1CF90_9ZZZZ</name>
<protein>
    <submittedName>
        <fullName evidence="5">Creatinine amidohydrolase</fullName>
        <ecNumber evidence="5">3.5.2.10</ecNumber>
    </submittedName>
</protein>